<comment type="caution">
    <text evidence="2">The sequence shown here is derived from an EMBL/GenBank/DDBJ whole genome shotgun (WGS) entry which is preliminary data.</text>
</comment>
<dbReference type="EMBL" id="JBHTIF010000002">
    <property type="protein sequence ID" value="MFD0726572.1"/>
    <property type="molecule type" value="Genomic_DNA"/>
</dbReference>
<dbReference type="RefSeq" id="WP_386824548.1">
    <property type="nucleotide sequence ID" value="NZ_JBHTIF010000002.1"/>
</dbReference>
<proteinExistence type="predicted"/>
<keyword evidence="3" id="KW-1185">Reference proteome</keyword>
<gene>
    <name evidence="2" type="ORF">ACFQ0E_13305</name>
</gene>
<dbReference type="Proteomes" id="UP001597110">
    <property type="component" value="Unassembled WGS sequence"/>
</dbReference>
<sequence length="373" mass="41818">MNSDDSKKRKRSEFKSDLKEEGNKSQVLQKNDERVGKKISTTPSLPKQVIRTPTSTFNATIKNPLSFGHEAFEEKAIESGQGVKWHKFSNITFSGDEEKSETPREQLDSYIEKTGLKPIKTKQDWGLGSSVMYRSRRGSIGGFSDLDNGGIQGWRMHSLPTSEAFSSDPSSKSEFVDAFNSRAEVMTKPSVNTRDKPQTVNTILSDVGKVRFDEKSRNFQFTESTYAMGVSGKGLDNKKSDSPQRLYLPSIEVAKMDGKKGTPSQTYHSEPMSLTLHNQYRSVKMDRDSELVGMFASFPNQVCFQCGRVFEKKTGDRSVISGVPGVEFGGQKPGPVFNEKRKNTVIRAKPMESLIDSEKNVTELRSLYAYHKK</sequence>
<accession>A0ABW2YDE6</accession>
<feature type="compositionally biased region" description="Basic and acidic residues" evidence="1">
    <location>
        <begin position="1"/>
        <end position="23"/>
    </location>
</feature>
<evidence type="ECO:0000313" key="2">
    <source>
        <dbReference type="EMBL" id="MFD0726572.1"/>
    </source>
</evidence>
<name>A0ABW2YDE6_9GAMM</name>
<feature type="region of interest" description="Disordered" evidence="1">
    <location>
        <begin position="1"/>
        <end position="46"/>
    </location>
</feature>
<organism evidence="2 3">
    <name type="scientific">Lysobacter brunescens</name>
    <dbReference type="NCBI Taxonomy" id="262323"/>
    <lineage>
        <taxon>Bacteria</taxon>
        <taxon>Pseudomonadati</taxon>
        <taxon>Pseudomonadota</taxon>
        <taxon>Gammaproteobacteria</taxon>
        <taxon>Lysobacterales</taxon>
        <taxon>Lysobacteraceae</taxon>
        <taxon>Lysobacter</taxon>
    </lineage>
</organism>
<protein>
    <submittedName>
        <fullName evidence="2">Uncharacterized protein</fullName>
    </submittedName>
</protein>
<reference evidence="3" key="1">
    <citation type="journal article" date="2019" name="Int. J. Syst. Evol. Microbiol.">
        <title>The Global Catalogue of Microorganisms (GCM) 10K type strain sequencing project: providing services to taxonomists for standard genome sequencing and annotation.</title>
        <authorList>
            <consortium name="The Broad Institute Genomics Platform"/>
            <consortium name="The Broad Institute Genome Sequencing Center for Infectious Disease"/>
            <person name="Wu L."/>
            <person name="Ma J."/>
        </authorList>
    </citation>
    <scope>NUCLEOTIDE SEQUENCE [LARGE SCALE GENOMIC DNA]</scope>
    <source>
        <strain evidence="3">CCUG 55585</strain>
    </source>
</reference>
<evidence type="ECO:0000256" key="1">
    <source>
        <dbReference type="SAM" id="MobiDB-lite"/>
    </source>
</evidence>
<evidence type="ECO:0000313" key="3">
    <source>
        <dbReference type="Proteomes" id="UP001597110"/>
    </source>
</evidence>